<protein>
    <recommendedName>
        <fullName evidence="3">MYND-type domain-containing protein</fullName>
    </recommendedName>
</protein>
<evidence type="ECO:0008006" key="3">
    <source>
        <dbReference type="Google" id="ProtNLM"/>
    </source>
</evidence>
<keyword evidence="2" id="KW-1185">Reference proteome</keyword>
<evidence type="ECO:0000313" key="1">
    <source>
        <dbReference type="EMBL" id="TFL02825.1"/>
    </source>
</evidence>
<evidence type="ECO:0000313" key="2">
    <source>
        <dbReference type="Proteomes" id="UP000305067"/>
    </source>
</evidence>
<accession>A0A5C3QLC9</accession>
<organism evidence="1 2">
    <name type="scientific">Pterulicium gracile</name>
    <dbReference type="NCBI Taxonomy" id="1884261"/>
    <lineage>
        <taxon>Eukaryota</taxon>
        <taxon>Fungi</taxon>
        <taxon>Dikarya</taxon>
        <taxon>Basidiomycota</taxon>
        <taxon>Agaricomycotina</taxon>
        <taxon>Agaricomycetes</taxon>
        <taxon>Agaricomycetidae</taxon>
        <taxon>Agaricales</taxon>
        <taxon>Pleurotineae</taxon>
        <taxon>Pterulaceae</taxon>
        <taxon>Pterulicium</taxon>
    </lineage>
</organism>
<reference evidence="1 2" key="1">
    <citation type="journal article" date="2019" name="Nat. Ecol. Evol.">
        <title>Megaphylogeny resolves global patterns of mushroom evolution.</title>
        <authorList>
            <person name="Varga T."/>
            <person name="Krizsan K."/>
            <person name="Foldi C."/>
            <person name="Dima B."/>
            <person name="Sanchez-Garcia M."/>
            <person name="Sanchez-Ramirez S."/>
            <person name="Szollosi G.J."/>
            <person name="Szarkandi J.G."/>
            <person name="Papp V."/>
            <person name="Albert L."/>
            <person name="Andreopoulos W."/>
            <person name="Angelini C."/>
            <person name="Antonin V."/>
            <person name="Barry K.W."/>
            <person name="Bougher N.L."/>
            <person name="Buchanan P."/>
            <person name="Buyck B."/>
            <person name="Bense V."/>
            <person name="Catcheside P."/>
            <person name="Chovatia M."/>
            <person name="Cooper J."/>
            <person name="Damon W."/>
            <person name="Desjardin D."/>
            <person name="Finy P."/>
            <person name="Geml J."/>
            <person name="Haridas S."/>
            <person name="Hughes K."/>
            <person name="Justo A."/>
            <person name="Karasinski D."/>
            <person name="Kautmanova I."/>
            <person name="Kiss B."/>
            <person name="Kocsube S."/>
            <person name="Kotiranta H."/>
            <person name="LaButti K.M."/>
            <person name="Lechner B.E."/>
            <person name="Liimatainen K."/>
            <person name="Lipzen A."/>
            <person name="Lukacs Z."/>
            <person name="Mihaltcheva S."/>
            <person name="Morgado L.N."/>
            <person name="Niskanen T."/>
            <person name="Noordeloos M.E."/>
            <person name="Ohm R.A."/>
            <person name="Ortiz-Santana B."/>
            <person name="Ovrebo C."/>
            <person name="Racz N."/>
            <person name="Riley R."/>
            <person name="Savchenko A."/>
            <person name="Shiryaev A."/>
            <person name="Soop K."/>
            <person name="Spirin V."/>
            <person name="Szebenyi C."/>
            <person name="Tomsovsky M."/>
            <person name="Tulloss R.E."/>
            <person name="Uehling J."/>
            <person name="Grigoriev I.V."/>
            <person name="Vagvolgyi C."/>
            <person name="Papp T."/>
            <person name="Martin F.M."/>
            <person name="Miettinen O."/>
            <person name="Hibbett D.S."/>
            <person name="Nagy L.G."/>
        </authorList>
    </citation>
    <scope>NUCLEOTIDE SEQUENCE [LARGE SCALE GENOMIC DNA]</scope>
    <source>
        <strain evidence="1 2">CBS 309.79</strain>
    </source>
</reference>
<name>A0A5C3QLC9_9AGAR</name>
<proteinExistence type="predicted"/>
<dbReference type="Proteomes" id="UP000305067">
    <property type="component" value="Unassembled WGS sequence"/>
</dbReference>
<dbReference type="EMBL" id="ML178821">
    <property type="protein sequence ID" value="TFL02825.1"/>
    <property type="molecule type" value="Genomic_DNA"/>
</dbReference>
<sequence length="535" mass="60917">MELQNRVPVDDGKRGRLELEMTTKTSEGTYIVVGLRHTPEDVVEVFDRITRTLEPTAFGTHPLCMQALCRSFDHVFGEDAFLRKHYRGPLGQTAVERLPADHPAFTSAIVNFAFSLAHPDVIDALACTCRRQKKHYTVMHTPSSHRRVEIRSANRLQTLCNYIFRILALIVQDLPRHKLLEVLKRHPLSDSEVDPKDVVYLSLARYLLVKNMHKPVLRSVAFWYVKTQAVGVIDFLAVRSLTSQEATITTSILTSSSSTRVYLFNFVLEHMQTKVQLLMQLKYYYERSPENVDFESLTGLLYAVFIDPRSSLGQHLPLDNIQTIYDKLVAIVSFMDSGVKGVLGPGQVSANESLKTVMEQGGVLIFFLSILWWDEIRKRLAMGPGKPAIFQRDVIAHHCRTSATESKKPVLFRGDCKVFSYCSRDCHKAAWARSWNPHHTLCKDRNRLWGRTKEESSEKGIGSERGASTTHSLNVVLDQLALKGGFDKARVQRVAAAAVDFHQRMLDKPMHERIHSRRMPEIVERMGDVTLYDED</sequence>
<dbReference type="AlphaFoldDB" id="A0A5C3QLC9"/>
<gene>
    <name evidence="1" type="ORF">BDV98DRAFT_655075</name>
</gene>